<dbReference type="Pfam" id="PF00560">
    <property type="entry name" value="LRR_1"/>
    <property type="match status" value="1"/>
</dbReference>
<evidence type="ECO:0000256" key="1">
    <source>
        <dbReference type="SAM" id="Phobius"/>
    </source>
</evidence>
<reference evidence="2" key="1">
    <citation type="journal article" date="2012" name="Nat. Commun.">
        <title>The genome of Prunus mume.</title>
        <authorList>
            <person name="Zhang Q."/>
            <person name="Chen W."/>
            <person name="Sun L."/>
            <person name="Zhao F."/>
            <person name="Huang B."/>
            <person name="Yang W."/>
            <person name="Tao Y."/>
            <person name="Wang J."/>
            <person name="Yuan Z."/>
            <person name="Fan G."/>
            <person name="Xing Z."/>
            <person name="Han C."/>
            <person name="Pan H."/>
            <person name="Zhong X."/>
            <person name="Shi W."/>
            <person name="Liang X."/>
            <person name="Du D."/>
            <person name="Sun F."/>
            <person name="Xu Z."/>
            <person name="Hao R."/>
            <person name="Lv T."/>
            <person name="Lv Y."/>
            <person name="Zheng Z."/>
            <person name="Sun M."/>
            <person name="Luo L."/>
            <person name="Cai M."/>
            <person name="Gao Y."/>
            <person name="Wang J."/>
            <person name="Yin Y."/>
            <person name="Xu X."/>
            <person name="Cheng T."/>
            <person name="Wang J."/>
        </authorList>
    </citation>
    <scope>NUCLEOTIDE SEQUENCE [LARGE SCALE GENOMIC DNA]</scope>
</reference>
<dbReference type="PANTHER" id="PTHR48065:SF69">
    <property type="entry name" value="OS07G0466500 PROTEIN"/>
    <property type="match status" value="1"/>
</dbReference>
<dbReference type="InterPro" id="IPR001611">
    <property type="entry name" value="Leu-rich_rpt"/>
</dbReference>
<dbReference type="InterPro" id="IPR032675">
    <property type="entry name" value="LRR_dom_sf"/>
</dbReference>
<keyword evidence="1" id="KW-1133">Transmembrane helix</keyword>
<evidence type="ECO:0000313" key="3">
    <source>
        <dbReference type="RefSeq" id="XP_016646990.1"/>
    </source>
</evidence>
<dbReference type="Pfam" id="PF13855">
    <property type="entry name" value="LRR_8"/>
    <property type="match status" value="1"/>
</dbReference>
<dbReference type="Proteomes" id="UP000694861">
    <property type="component" value="Linkage group LG2"/>
</dbReference>
<dbReference type="Gene3D" id="3.80.10.10">
    <property type="entry name" value="Ribonuclease Inhibitor"/>
    <property type="match status" value="1"/>
</dbReference>
<dbReference type="RefSeq" id="XP_016646990.1">
    <property type="nucleotide sequence ID" value="XM_016791504.1"/>
</dbReference>
<keyword evidence="1" id="KW-0472">Membrane</keyword>
<keyword evidence="2" id="KW-1185">Reference proteome</keyword>
<name>A0ABM1LHW3_PRUMU</name>
<dbReference type="SUPFAM" id="SSF52058">
    <property type="entry name" value="L domain-like"/>
    <property type="match status" value="1"/>
</dbReference>
<evidence type="ECO:0000313" key="2">
    <source>
        <dbReference type="Proteomes" id="UP000694861"/>
    </source>
</evidence>
<accession>A0ABM1LHW3</accession>
<dbReference type="PANTHER" id="PTHR48065">
    <property type="entry name" value="OS10G0469600 PROTEIN"/>
    <property type="match status" value="1"/>
</dbReference>
<sequence length="305" mass="33836">MDQLKLTSTNLRTFPDFLRNQYRLSYLDLSGNQIHGEVPNWIWRLNLLEDLNISGNSLVSLEGPLPNLTSALSLLELHSNQLQGQIPILWTHRMAGDPWHLANASNHRLSSQQFQWGNTRKIFENMAGNAGKPSGQIPEEIGGFKSLYILNLSNNAFTGAIPPSLSNMRKFESSDLSVNSLSGQIPAEFAKFTFLSFLNLSSNHLVVRIPHSTQFSTLPKSSFEGNKDLRGPPLTADDIAAGFSPPLMSNGRRVPNSVHDQIDWDVLSVEIGYIVGLGVAIGCLVFCKGLVFQSWGGHCNRRRRL</sequence>
<organism evidence="2 3">
    <name type="scientific">Prunus mume</name>
    <name type="common">Japanese apricot</name>
    <name type="synonym">Armeniaca mume</name>
    <dbReference type="NCBI Taxonomy" id="102107"/>
    <lineage>
        <taxon>Eukaryota</taxon>
        <taxon>Viridiplantae</taxon>
        <taxon>Streptophyta</taxon>
        <taxon>Embryophyta</taxon>
        <taxon>Tracheophyta</taxon>
        <taxon>Spermatophyta</taxon>
        <taxon>Magnoliopsida</taxon>
        <taxon>eudicotyledons</taxon>
        <taxon>Gunneridae</taxon>
        <taxon>Pentapetalae</taxon>
        <taxon>rosids</taxon>
        <taxon>fabids</taxon>
        <taxon>Rosales</taxon>
        <taxon>Rosaceae</taxon>
        <taxon>Amygdaloideae</taxon>
        <taxon>Amygdaleae</taxon>
        <taxon>Prunus</taxon>
    </lineage>
</organism>
<protein>
    <submittedName>
        <fullName evidence="3">LRR receptor-like serine/threonine-protein kinase ERL1</fullName>
    </submittedName>
</protein>
<reference evidence="3" key="2">
    <citation type="submission" date="2025-08" db="UniProtKB">
        <authorList>
            <consortium name="RefSeq"/>
        </authorList>
    </citation>
    <scope>IDENTIFICATION</scope>
</reference>
<keyword evidence="1" id="KW-0812">Transmembrane</keyword>
<gene>
    <name evidence="3" type="primary">LOC107880266</name>
</gene>
<feature type="transmembrane region" description="Helical" evidence="1">
    <location>
        <begin position="271"/>
        <end position="295"/>
    </location>
</feature>
<proteinExistence type="predicted"/>
<dbReference type="GeneID" id="107880266"/>